<evidence type="ECO:0000256" key="2">
    <source>
        <dbReference type="ARBA" id="ARBA00022679"/>
    </source>
</evidence>
<dbReference type="GO" id="GO:0004385">
    <property type="term" value="F:GMP kinase activity"/>
    <property type="evidence" value="ECO:0007669"/>
    <property type="project" value="TreeGrafter"/>
</dbReference>
<dbReference type="PANTHER" id="PTHR23117">
    <property type="entry name" value="GUANYLATE KINASE-RELATED"/>
    <property type="match status" value="1"/>
</dbReference>
<dbReference type="AlphaFoldDB" id="A0AAV2ITI0"/>
<evidence type="ECO:0000313" key="7">
    <source>
        <dbReference type="Proteomes" id="UP001497497"/>
    </source>
</evidence>
<organism evidence="6 7">
    <name type="scientific">Lymnaea stagnalis</name>
    <name type="common">Great pond snail</name>
    <name type="synonym">Helix stagnalis</name>
    <dbReference type="NCBI Taxonomy" id="6523"/>
    <lineage>
        <taxon>Eukaryota</taxon>
        <taxon>Metazoa</taxon>
        <taxon>Spiralia</taxon>
        <taxon>Lophotrochozoa</taxon>
        <taxon>Mollusca</taxon>
        <taxon>Gastropoda</taxon>
        <taxon>Heterobranchia</taxon>
        <taxon>Euthyneura</taxon>
        <taxon>Panpulmonata</taxon>
        <taxon>Hygrophila</taxon>
        <taxon>Lymnaeoidea</taxon>
        <taxon>Lymnaeidae</taxon>
        <taxon>Lymnaea</taxon>
    </lineage>
</organism>
<evidence type="ECO:0000313" key="6">
    <source>
        <dbReference type="EMBL" id="CAL1548529.1"/>
    </source>
</evidence>
<comment type="caution">
    <text evidence="6">The sequence shown here is derived from an EMBL/GenBank/DDBJ whole genome shotgun (WGS) entry which is preliminary data.</text>
</comment>
<dbReference type="Gene3D" id="3.40.50.300">
    <property type="entry name" value="P-loop containing nucleotide triphosphate hydrolases"/>
    <property type="match status" value="1"/>
</dbReference>
<dbReference type="SUPFAM" id="SSF52540">
    <property type="entry name" value="P-loop containing nucleoside triphosphate hydrolases"/>
    <property type="match status" value="1"/>
</dbReference>
<dbReference type="Proteomes" id="UP001497497">
    <property type="component" value="Unassembled WGS sequence"/>
</dbReference>
<feature type="domain" description="Guanylate kinase-like" evidence="5">
    <location>
        <begin position="1"/>
        <end position="43"/>
    </location>
</feature>
<comment type="similarity">
    <text evidence="1">Belongs to the guanylate kinase family.</text>
</comment>
<dbReference type="InterPro" id="IPR027417">
    <property type="entry name" value="P-loop_NTPase"/>
</dbReference>
<dbReference type="InterPro" id="IPR008144">
    <property type="entry name" value="Guanylate_kin-like_dom"/>
</dbReference>
<dbReference type="Pfam" id="PF00625">
    <property type="entry name" value="Guanylate_kin"/>
    <property type="match status" value="1"/>
</dbReference>
<keyword evidence="7" id="KW-1185">Reference proteome</keyword>
<sequence>MSELSGNGKSILLEKLFKDYPGCFALSVSHTTRKPRPGEKDGVGCFGTASPPATRWAWLLLASAS</sequence>
<accession>A0AAV2ITI0</accession>
<keyword evidence="2" id="KW-0808">Transferase</keyword>
<dbReference type="PROSITE" id="PS50052">
    <property type="entry name" value="GUANYLATE_KINASE_2"/>
    <property type="match status" value="1"/>
</dbReference>
<reference evidence="6 7" key="1">
    <citation type="submission" date="2024-04" db="EMBL/GenBank/DDBJ databases">
        <authorList>
            <consortium name="Genoscope - CEA"/>
            <person name="William W."/>
        </authorList>
    </citation>
    <scope>NUCLEOTIDE SEQUENCE [LARGE SCALE GENOMIC DNA]</scope>
</reference>
<evidence type="ECO:0000256" key="1">
    <source>
        <dbReference type="ARBA" id="ARBA00005790"/>
    </source>
</evidence>
<dbReference type="GO" id="GO:0005829">
    <property type="term" value="C:cytosol"/>
    <property type="evidence" value="ECO:0007669"/>
    <property type="project" value="TreeGrafter"/>
</dbReference>
<keyword evidence="3" id="KW-0418">Kinase</keyword>
<evidence type="ECO:0000256" key="3">
    <source>
        <dbReference type="ARBA" id="ARBA00022777"/>
    </source>
</evidence>
<dbReference type="Gene3D" id="3.30.63.10">
    <property type="entry name" value="Guanylate Kinase phosphate binding domain"/>
    <property type="match status" value="1"/>
</dbReference>
<gene>
    <name evidence="6" type="ORF">GSLYS_00021846001</name>
</gene>
<protein>
    <recommendedName>
        <fullName evidence="5">Guanylate kinase-like domain-containing protein</fullName>
    </recommendedName>
</protein>
<dbReference type="EMBL" id="CAXITT010001407">
    <property type="protein sequence ID" value="CAL1548529.1"/>
    <property type="molecule type" value="Genomic_DNA"/>
</dbReference>
<feature type="region of interest" description="Disordered" evidence="4">
    <location>
        <begin position="31"/>
        <end position="50"/>
    </location>
</feature>
<name>A0AAV2ITI0_LYMST</name>
<evidence type="ECO:0000259" key="5">
    <source>
        <dbReference type="PROSITE" id="PS50052"/>
    </source>
</evidence>
<evidence type="ECO:0000256" key="4">
    <source>
        <dbReference type="SAM" id="MobiDB-lite"/>
    </source>
</evidence>
<dbReference type="InterPro" id="IPR008145">
    <property type="entry name" value="GK/Ca_channel_bsu"/>
</dbReference>
<proteinExistence type="inferred from homology"/>
<dbReference type="PANTHER" id="PTHR23117:SF13">
    <property type="entry name" value="GUANYLATE KINASE"/>
    <property type="match status" value="1"/>
</dbReference>